<name>A0A834AAN7_9CHIR</name>
<dbReference type="PANTHER" id="PTHR36864">
    <property type="entry name" value="CANCER-ASSOCIATED GENE 1 PROTEIN"/>
    <property type="match status" value="1"/>
</dbReference>
<dbReference type="PANTHER" id="PTHR36864:SF1">
    <property type="entry name" value="CANCER-ASSOCIATED GENE 1 PROTEIN"/>
    <property type="match status" value="1"/>
</dbReference>
<evidence type="ECO:0000313" key="3">
    <source>
        <dbReference type="EMBL" id="KAF6107777.1"/>
    </source>
</evidence>
<feature type="compositionally biased region" description="Basic and acidic residues" evidence="1">
    <location>
        <begin position="179"/>
        <end position="188"/>
    </location>
</feature>
<proteinExistence type="predicted"/>
<protein>
    <submittedName>
        <fullName evidence="3">Cancer antigen 1</fullName>
    </submittedName>
</protein>
<evidence type="ECO:0000313" key="4">
    <source>
        <dbReference type="Proteomes" id="UP000664940"/>
    </source>
</evidence>
<reference evidence="3 4" key="1">
    <citation type="journal article" date="2020" name="Nature">
        <title>Six reference-quality genomes reveal evolution of bat adaptations.</title>
        <authorList>
            <person name="Jebb D."/>
            <person name="Huang Z."/>
            <person name="Pippel M."/>
            <person name="Hughes G.M."/>
            <person name="Lavrichenko K."/>
            <person name="Devanna P."/>
            <person name="Winkler S."/>
            <person name="Jermiin L.S."/>
            <person name="Skirmuntt E.C."/>
            <person name="Katzourakis A."/>
            <person name="Burkitt-Gray L."/>
            <person name="Ray D.A."/>
            <person name="Sullivan K.A.M."/>
            <person name="Roscito J.G."/>
            <person name="Kirilenko B.M."/>
            <person name="Davalos L.M."/>
            <person name="Corthals A.P."/>
            <person name="Power M.L."/>
            <person name="Jones G."/>
            <person name="Ransome R.D."/>
            <person name="Dechmann D.K.N."/>
            <person name="Locatelli A.G."/>
            <person name="Puechmaille S.J."/>
            <person name="Fedrigo O."/>
            <person name="Jarvis E.D."/>
            <person name="Hiller M."/>
            <person name="Vernes S.C."/>
            <person name="Myers E.W."/>
            <person name="Teeling E.C."/>
        </authorList>
    </citation>
    <scope>NUCLEOTIDE SEQUENCE [LARGE SCALE GENOMIC DNA]</scope>
    <source>
        <strain evidence="3">Bat1K_MPI-CBG_1</strain>
    </source>
</reference>
<feature type="region of interest" description="Disordered" evidence="1">
    <location>
        <begin position="179"/>
        <end position="208"/>
    </location>
</feature>
<organism evidence="3 4">
    <name type="scientific">Phyllostomus discolor</name>
    <name type="common">pale spear-nosed bat</name>
    <dbReference type="NCBI Taxonomy" id="89673"/>
    <lineage>
        <taxon>Eukaryota</taxon>
        <taxon>Metazoa</taxon>
        <taxon>Chordata</taxon>
        <taxon>Craniata</taxon>
        <taxon>Vertebrata</taxon>
        <taxon>Euteleostomi</taxon>
        <taxon>Mammalia</taxon>
        <taxon>Eutheria</taxon>
        <taxon>Laurasiatheria</taxon>
        <taxon>Chiroptera</taxon>
        <taxon>Yangochiroptera</taxon>
        <taxon>Phyllostomidae</taxon>
        <taxon>Phyllostominae</taxon>
        <taxon>Phyllostomus</taxon>
    </lineage>
</organism>
<dbReference type="EMBL" id="JABVXQ010000005">
    <property type="protein sequence ID" value="KAF6107777.1"/>
    <property type="molecule type" value="Genomic_DNA"/>
</dbReference>
<dbReference type="InterPro" id="IPR052686">
    <property type="entry name" value="CAGE1_homolog"/>
</dbReference>
<dbReference type="AlphaFoldDB" id="A0A834AAN7"/>
<comment type="caution">
    <text evidence="3">The sequence shown here is derived from an EMBL/GenBank/DDBJ whole genome shotgun (WGS) entry which is preliminary data.</text>
</comment>
<dbReference type="Pfam" id="PF15066">
    <property type="entry name" value="CAGE1"/>
    <property type="match status" value="1"/>
</dbReference>
<evidence type="ECO:0000259" key="2">
    <source>
        <dbReference type="Pfam" id="PF15066"/>
    </source>
</evidence>
<feature type="domain" description="Cancer-associated gene protein 1 N-terminal" evidence="2">
    <location>
        <begin position="42"/>
        <end position="253"/>
    </location>
</feature>
<gene>
    <name evidence="3" type="ORF">HJG60_001988</name>
</gene>
<sequence length="264" mass="30258">MFFLKAFHHSTVKNKNYQKVWSSSSDPVYFEVDDSRERLESMSEVDAMNFSSLFQDSTHTNSPFHMETSSTTADLPQTEIKTVKRENEPKLTLSEEIYSTLDDLLGDVNNGNYSQDVLMGPIDTSISSFRQCEPICKFHQTKTFNDEMIKFQNLTDGIPYTEKSEMQSHVYNYAKDNNMKKDSVKEENSVETSTSTNEDQLAPECVRQPPRSPLGIHCSRETLKFMDMSLAKNTAEDSALNPNQPESFLCCSFFKRDTEFWGDS</sequence>
<feature type="compositionally biased region" description="Polar residues" evidence="1">
    <location>
        <begin position="190"/>
        <end position="199"/>
    </location>
</feature>
<evidence type="ECO:0000256" key="1">
    <source>
        <dbReference type="SAM" id="MobiDB-lite"/>
    </source>
</evidence>
<dbReference type="Proteomes" id="UP000664940">
    <property type="component" value="Unassembled WGS sequence"/>
</dbReference>
<accession>A0A834AAN7</accession>
<dbReference type="InterPro" id="IPR029381">
    <property type="entry name" value="CAGE1_N"/>
</dbReference>